<accession>A0A146K6G9</accession>
<sequence>DSRQIISFISGKTTNSPELLYVIEQIQNVQCDVSNYFCLFSQLKKYLMQSGAFYIDQTSEYYQKQYSQLTKYLIETQAQIIKQVFNDSLQQTQTLVSFSVDYWMNTQPCQYKTSNFIELLSNLKIQNQRNKNLRSILLASSLIGKQLTIDFFADLCKIPKDEVMNHVETLTKQRIMSKVDQYYQLTELEQIKQIITEMKCDDIWFVAESVFNFLVQKYDLLSGVDQHMKNQEAQVELFSQIWRIFRCFDISDKIDGQIPVFQKDKQMVKYITEQQVILLKDNPNFSTLYSIDQVLSQSQDMLDISEDEEDFVFDFKLQGYERQSLEQQLKKDQMRNEIQKIAGILLRIKTSLLLVSCLSSSQSNEQAKPKFIQNVQAIYISNNAPFIQYILKRTTSLITTLQNIINATEKFKCFRIMVDKLELSCQWYQFVNMPLNQANNALNQLCKSNIAPAGMTLIAWRLIKTGYIEESKKFCFYYLSYIIDYEKIYKNVEKLIKFQQTKQISTILQYIQQSVCRYYDVFLRKTPFQQQDFPFTEAVLLMDALISACRISGDYSLQVIICAELLHIGVSFGNFHLANIAMLVCSNYILNNQQFMSPQSADFLLFQHIITTVSSSIIESDKLRVQKMFQSDLQAQYEDLMLDMNADHDYQPLCLEIGQSYSFSSLLEVLLLKNRIQKPIYEAFFDKIYSHLDQYTNFDCLTLVRLFCYQQQFLSLMQADQLASLQQLRLQLDFSIRIAENKNDGRIFSIFGAFVEAFCQSGRIPRQVSFYFQNKLEMDKSIFAFEDFYLEQFKNNLLYGLIVMQVHLLHATLSKNDLIKLFLIQQLNKYQFVLASTPMWGQIVDLVTSRSKNSLNNVVKLLQVEESDQQKFKIQLLQSDNFQKMSQKNSLFQVFQKVAEGPIQIRNVVQRVIQDEENNYGFIYFWSDNK</sequence>
<dbReference type="AlphaFoldDB" id="A0A146K6G9"/>
<protein>
    <submittedName>
        <fullName evidence="1">Uncharacterized protein</fullName>
    </submittedName>
</protein>
<evidence type="ECO:0000313" key="1">
    <source>
        <dbReference type="EMBL" id="JAP92217.1"/>
    </source>
</evidence>
<proteinExistence type="predicted"/>
<reference evidence="1" key="1">
    <citation type="submission" date="2015-07" db="EMBL/GenBank/DDBJ databases">
        <title>Adaptation to a free-living lifestyle via gene acquisitions in the diplomonad Trepomonas sp. PC1.</title>
        <authorList>
            <person name="Xu F."/>
            <person name="Jerlstrom-Hultqvist J."/>
            <person name="Kolisko M."/>
            <person name="Simpson A.G.B."/>
            <person name="Roger A.J."/>
            <person name="Svard S.G."/>
            <person name="Andersson J.O."/>
        </authorList>
    </citation>
    <scope>NUCLEOTIDE SEQUENCE</scope>
    <source>
        <strain evidence="1">PC1</strain>
    </source>
</reference>
<dbReference type="EMBL" id="GDID01004389">
    <property type="protein sequence ID" value="JAP92217.1"/>
    <property type="molecule type" value="Transcribed_RNA"/>
</dbReference>
<feature type="non-terminal residue" evidence="1">
    <location>
        <position position="1"/>
    </location>
</feature>
<organism evidence="1">
    <name type="scientific">Trepomonas sp. PC1</name>
    <dbReference type="NCBI Taxonomy" id="1076344"/>
    <lineage>
        <taxon>Eukaryota</taxon>
        <taxon>Metamonada</taxon>
        <taxon>Diplomonadida</taxon>
        <taxon>Hexamitidae</taxon>
        <taxon>Hexamitinae</taxon>
        <taxon>Trepomonas</taxon>
    </lineage>
</organism>
<gene>
    <name evidence="1" type="ORF">TPC1_15918</name>
</gene>
<name>A0A146K6G9_9EUKA</name>